<gene>
    <name evidence="1" type="ORF">GDO81_025648</name>
</gene>
<proteinExistence type="predicted"/>
<sequence>MISEITLPPKQIISAIKARDGKLLRTQVDIRNEFVEYYKDVYSSELCVGVGKIEEVLDNIPIPNISAENAVMLDGPISLSELSDALNNTSKGKAVGVCAIF</sequence>
<organism evidence="1 2">
    <name type="scientific">Engystomops pustulosus</name>
    <name type="common">Tungara frog</name>
    <name type="synonym">Physalaemus pustulosus</name>
    <dbReference type="NCBI Taxonomy" id="76066"/>
    <lineage>
        <taxon>Eukaryota</taxon>
        <taxon>Metazoa</taxon>
        <taxon>Chordata</taxon>
        <taxon>Craniata</taxon>
        <taxon>Vertebrata</taxon>
        <taxon>Euteleostomi</taxon>
        <taxon>Amphibia</taxon>
        <taxon>Batrachia</taxon>
        <taxon>Anura</taxon>
        <taxon>Neobatrachia</taxon>
        <taxon>Hyloidea</taxon>
        <taxon>Leptodactylidae</taxon>
        <taxon>Leiuperinae</taxon>
        <taxon>Engystomops</taxon>
    </lineage>
</organism>
<dbReference type="Proteomes" id="UP000824782">
    <property type="component" value="Unassembled WGS sequence"/>
</dbReference>
<protein>
    <submittedName>
        <fullName evidence="1">Uncharacterized protein</fullName>
    </submittedName>
</protein>
<dbReference type="EMBL" id="WNYA01038046">
    <property type="protein sequence ID" value="KAG8536806.1"/>
    <property type="molecule type" value="Genomic_DNA"/>
</dbReference>
<evidence type="ECO:0000313" key="2">
    <source>
        <dbReference type="Proteomes" id="UP000824782"/>
    </source>
</evidence>
<reference evidence="1" key="1">
    <citation type="thesis" date="2020" institute="ProQuest LLC" country="789 East Eisenhower Parkway, Ann Arbor, MI, USA">
        <title>Comparative Genomics and Chromosome Evolution.</title>
        <authorList>
            <person name="Mudd A.B."/>
        </authorList>
    </citation>
    <scope>NUCLEOTIDE SEQUENCE</scope>
    <source>
        <strain evidence="1">237g6f4</strain>
        <tissue evidence="1">Blood</tissue>
    </source>
</reference>
<name>A0AAV6YIM0_ENGPU</name>
<dbReference type="AlphaFoldDB" id="A0AAV6YIM0"/>
<accession>A0AAV6YIM0</accession>
<comment type="caution">
    <text evidence="1">The sequence shown here is derived from an EMBL/GenBank/DDBJ whole genome shotgun (WGS) entry which is preliminary data.</text>
</comment>
<evidence type="ECO:0000313" key="1">
    <source>
        <dbReference type="EMBL" id="KAG8536806.1"/>
    </source>
</evidence>
<keyword evidence="2" id="KW-1185">Reference proteome</keyword>